<dbReference type="Pfam" id="PF02597">
    <property type="entry name" value="ThiS"/>
    <property type="match status" value="1"/>
</dbReference>
<reference evidence="5" key="1">
    <citation type="submission" date="2016-10" db="EMBL/GenBank/DDBJ databases">
        <authorList>
            <person name="Varghese N."/>
            <person name="Submissions S."/>
        </authorList>
    </citation>
    <scope>NUCLEOTIDE SEQUENCE [LARGE SCALE GENOMIC DNA]</scope>
    <source>
        <strain evidence="5">DSM 18887</strain>
    </source>
</reference>
<dbReference type="GO" id="GO:0000166">
    <property type="term" value="F:nucleotide binding"/>
    <property type="evidence" value="ECO:0007669"/>
    <property type="project" value="UniProtKB-KW"/>
</dbReference>
<dbReference type="AlphaFoldDB" id="A0A1H9LSQ9"/>
<dbReference type="GO" id="GO:1990133">
    <property type="term" value="C:molybdopterin adenylyltransferase complex"/>
    <property type="evidence" value="ECO:0007669"/>
    <property type="project" value="TreeGrafter"/>
</dbReference>
<keyword evidence="1" id="KW-0547">Nucleotide-binding</keyword>
<evidence type="ECO:0000256" key="2">
    <source>
        <dbReference type="ARBA" id="ARBA00024200"/>
    </source>
</evidence>
<name>A0A1H9LSQ9_9GAMM</name>
<dbReference type="OrthoDB" id="9801945at2"/>
<proteinExistence type="inferred from homology"/>
<evidence type="ECO:0000256" key="1">
    <source>
        <dbReference type="ARBA" id="ARBA00022741"/>
    </source>
</evidence>
<dbReference type="PANTHER" id="PTHR33359">
    <property type="entry name" value="MOLYBDOPTERIN SYNTHASE SULFUR CARRIER SUBUNIT"/>
    <property type="match status" value="1"/>
</dbReference>
<evidence type="ECO:0000313" key="4">
    <source>
        <dbReference type="EMBL" id="SER14542.1"/>
    </source>
</evidence>
<dbReference type="GO" id="GO:0006777">
    <property type="term" value="P:Mo-molybdopterin cofactor biosynthetic process"/>
    <property type="evidence" value="ECO:0007669"/>
    <property type="project" value="InterPro"/>
</dbReference>
<dbReference type="CDD" id="cd00754">
    <property type="entry name" value="Ubl_MoaD"/>
    <property type="match status" value="1"/>
</dbReference>
<sequence>MVNVLFFASLRETLGVAQLDQPLDGMVTAGELLEQLKGRDAVWGKALDGQLLCSVNQDIVPLDTVVSDGDEVAFFPPVTGG</sequence>
<protein>
    <recommendedName>
        <fullName evidence="3">Molybdopterin synthase sulfur carrier subunit</fullName>
    </recommendedName>
</protein>
<keyword evidence="5" id="KW-1185">Reference proteome</keyword>
<dbReference type="Gene3D" id="3.10.20.30">
    <property type="match status" value="1"/>
</dbReference>
<dbReference type="RefSeq" id="WP_091361879.1">
    <property type="nucleotide sequence ID" value="NZ_AP025284.1"/>
</dbReference>
<dbReference type="Proteomes" id="UP000198749">
    <property type="component" value="Unassembled WGS sequence"/>
</dbReference>
<dbReference type="EMBL" id="FOGB01000019">
    <property type="protein sequence ID" value="SER14542.1"/>
    <property type="molecule type" value="Genomic_DNA"/>
</dbReference>
<gene>
    <name evidence="4" type="ORF">SAMN03080615_04079</name>
</gene>
<dbReference type="InterPro" id="IPR003749">
    <property type="entry name" value="ThiS/MoaD-like"/>
</dbReference>
<dbReference type="InterPro" id="IPR044672">
    <property type="entry name" value="MOCS2A"/>
</dbReference>
<evidence type="ECO:0000313" key="5">
    <source>
        <dbReference type="Proteomes" id="UP000198749"/>
    </source>
</evidence>
<dbReference type="InterPro" id="IPR012675">
    <property type="entry name" value="Beta-grasp_dom_sf"/>
</dbReference>
<accession>A0A1H9LSQ9</accession>
<comment type="similarity">
    <text evidence="2">Belongs to the MoaD family.</text>
</comment>
<dbReference type="STRING" id="355243.SAMN03080615_04079"/>
<organism evidence="4 5">
    <name type="scientific">Amphritea atlantica</name>
    <dbReference type="NCBI Taxonomy" id="355243"/>
    <lineage>
        <taxon>Bacteria</taxon>
        <taxon>Pseudomonadati</taxon>
        <taxon>Pseudomonadota</taxon>
        <taxon>Gammaproteobacteria</taxon>
        <taxon>Oceanospirillales</taxon>
        <taxon>Oceanospirillaceae</taxon>
        <taxon>Amphritea</taxon>
    </lineage>
</organism>
<dbReference type="UniPathway" id="UPA00344"/>
<dbReference type="InterPro" id="IPR016155">
    <property type="entry name" value="Mopterin_synth/thiamin_S_b"/>
</dbReference>
<evidence type="ECO:0000256" key="3">
    <source>
        <dbReference type="ARBA" id="ARBA00024247"/>
    </source>
</evidence>
<dbReference type="PANTHER" id="PTHR33359:SF1">
    <property type="entry name" value="MOLYBDOPTERIN SYNTHASE SULFUR CARRIER SUBUNIT"/>
    <property type="match status" value="1"/>
</dbReference>
<dbReference type="SUPFAM" id="SSF54285">
    <property type="entry name" value="MoaD/ThiS"/>
    <property type="match status" value="1"/>
</dbReference>